<evidence type="ECO:0000256" key="1">
    <source>
        <dbReference type="SAM" id="MobiDB-lite"/>
    </source>
</evidence>
<dbReference type="Proteomes" id="UP000694405">
    <property type="component" value="Chromosome 5"/>
</dbReference>
<reference evidence="2" key="3">
    <citation type="submission" date="2025-09" db="UniProtKB">
        <authorList>
            <consortium name="Ensembl"/>
        </authorList>
    </citation>
    <scope>IDENTIFICATION</scope>
</reference>
<proteinExistence type="predicted"/>
<dbReference type="Ensembl" id="ENSMUNT00000021802.2">
    <property type="protein sequence ID" value="ENSMUNP00000018987.2"/>
    <property type="gene ID" value="ENSMUNG00000014549.2"/>
</dbReference>
<organism evidence="2 3">
    <name type="scientific">Melopsittacus undulatus</name>
    <name type="common">Budgerigar</name>
    <name type="synonym">Psittacus undulatus</name>
    <dbReference type="NCBI Taxonomy" id="13146"/>
    <lineage>
        <taxon>Eukaryota</taxon>
        <taxon>Metazoa</taxon>
        <taxon>Chordata</taxon>
        <taxon>Craniata</taxon>
        <taxon>Vertebrata</taxon>
        <taxon>Euteleostomi</taxon>
        <taxon>Archelosauria</taxon>
        <taxon>Archosauria</taxon>
        <taxon>Dinosauria</taxon>
        <taxon>Saurischia</taxon>
        <taxon>Theropoda</taxon>
        <taxon>Coelurosauria</taxon>
        <taxon>Aves</taxon>
        <taxon>Neognathae</taxon>
        <taxon>Neoaves</taxon>
        <taxon>Telluraves</taxon>
        <taxon>Australaves</taxon>
        <taxon>Psittaciformes</taxon>
        <taxon>Psittaculidae</taxon>
        <taxon>Melopsittacus</taxon>
    </lineage>
</organism>
<feature type="region of interest" description="Disordered" evidence="1">
    <location>
        <begin position="1"/>
        <end position="32"/>
    </location>
</feature>
<protein>
    <submittedName>
        <fullName evidence="2">Uncharacterized protein</fullName>
    </submittedName>
</protein>
<name>A0A8C6JYP5_MELUD</name>
<reference evidence="2" key="2">
    <citation type="submission" date="2025-08" db="UniProtKB">
        <authorList>
            <consortium name="Ensembl"/>
        </authorList>
    </citation>
    <scope>IDENTIFICATION</scope>
</reference>
<keyword evidence="3" id="KW-1185">Reference proteome</keyword>
<accession>A0A8V5GEZ9</accession>
<accession>A0A8C6JYP5</accession>
<sequence>MRGHGGSAGDLKASRTRPTHKNPPFPFLCSPQEKQHKTANKTTFLWFRVSGGCIRSTLLRKVSTSSGPTAAGLFSVLKRNCFPGNRRYRGYPEQSDSVAGGAVHRCLQVANLWHRAAAPLYQAMLHVVEGWRVGSRSHDCAMG</sequence>
<evidence type="ECO:0000313" key="2">
    <source>
        <dbReference type="Ensembl" id="ENSMUNP00000018987.2"/>
    </source>
</evidence>
<reference evidence="2" key="1">
    <citation type="submission" date="2020-03" db="EMBL/GenBank/DDBJ databases">
        <title>Melopsittacus undulatus (budgerigar) genome, bMelUnd1, maternal haplotype with Z.</title>
        <authorList>
            <person name="Gedman G."/>
            <person name="Mountcastle J."/>
            <person name="Haase B."/>
            <person name="Formenti G."/>
            <person name="Wright T."/>
            <person name="Apodaca J."/>
            <person name="Pelan S."/>
            <person name="Chow W."/>
            <person name="Rhie A."/>
            <person name="Howe K."/>
            <person name="Fedrigo O."/>
            <person name="Jarvis E.D."/>
        </authorList>
    </citation>
    <scope>NUCLEOTIDE SEQUENCE [LARGE SCALE GENOMIC DNA]</scope>
</reference>
<evidence type="ECO:0000313" key="3">
    <source>
        <dbReference type="Proteomes" id="UP000694405"/>
    </source>
</evidence>
<dbReference type="AlphaFoldDB" id="A0A8C6JYP5"/>